<organism evidence="1 2">
    <name type="scientific">Bactrocera dorsalis</name>
    <name type="common">Oriental fruit fly</name>
    <name type="synonym">Dacus dorsalis</name>
    <dbReference type="NCBI Taxonomy" id="27457"/>
    <lineage>
        <taxon>Eukaryota</taxon>
        <taxon>Metazoa</taxon>
        <taxon>Ecdysozoa</taxon>
        <taxon>Arthropoda</taxon>
        <taxon>Hexapoda</taxon>
        <taxon>Insecta</taxon>
        <taxon>Pterygota</taxon>
        <taxon>Neoptera</taxon>
        <taxon>Endopterygota</taxon>
        <taxon>Diptera</taxon>
        <taxon>Brachycera</taxon>
        <taxon>Muscomorpha</taxon>
        <taxon>Tephritoidea</taxon>
        <taxon>Tephritidae</taxon>
        <taxon>Bactrocera</taxon>
        <taxon>Bactrocera</taxon>
    </lineage>
</organism>
<reference evidence="1" key="1">
    <citation type="submission" date="2025-05" db="UniProtKB">
        <authorList>
            <consortium name="RefSeq"/>
        </authorList>
    </citation>
    <scope>NUCLEOTIDE SEQUENCE [LARGE SCALE GENOMIC DNA]</scope>
</reference>
<proteinExistence type="predicted"/>
<accession>A0ABM3J0G5</accession>
<sequence>MVVVNKPIRNCAITIQFLKRSNGYKPFMADLKLDACSYLKKRNNFIMNTLMEVWGKYSNMNHTCPYDHDLVVDKMRFTESDFRWIPFPHGEYAFYAKFVFNHVLAAQIDFFLSILQD</sequence>
<keyword evidence="1" id="KW-1185">Reference proteome</keyword>
<reference evidence="2" key="2">
    <citation type="submission" date="2025-08" db="UniProtKB">
        <authorList>
            <consortium name="RefSeq"/>
        </authorList>
    </citation>
    <scope>IDENTIFICATION</scope>
    <source>
        <tissue evidence="2">Adult</tissue>
    </source>
</reference>
<evidence type="ECO:0000313" key="2">
    <source>
        <dbReference type="RefSeq" id="XP_049302718.1"/>
    </source>
</evidence>
<dbReference type="PANTHER" id="PTHR20898">
    <property type="entry name" value="DAEDALUS ON 3-RELATED-RELATED"/>
    <property type="match status" value="1"/>
</dbReference>
<dbReference type="SMART" id="SM00697">
    <property type="entry name" value="DM8"/>
    <property type="match status" value="1"/>
</dbReference>
<name>A0ABM3J0G5_BACDO</name>
<dbReference type="RefSeq" id="XP_049302718.1">
    <property type="nucleotide sequence ID" value="XM_049446761.1"/>
</dbReference>
<evidence type="ECO:0000313" key="1">
    <source>
        <dbReference type="Proteomes" id="UP001652620"/>
    </source>
</evidence>
<gene>
    <name evidence="2" type="primary">LOC125775827</name>
</gene>
<dbReference type="Pfam" id="PF06477">
    <property type="entry name" value="DUF1091"/>
    <property type="match status" value="1"/>
</dbReference>
<dbReference type="InterPro" id="IPR010512">
    <property type="entry name" value="DUF1091"/>
</dbReference>
<protein>
    <submittedName>
        <fullName evidence="2">Uncharacterized protein LOC125775827</fullName>
    </submittedName>
</protein>
<dbReference type="Proteomes" id="UP001652620">
    <property type="component" value="Chromosome 1"/>
</dbReference>
<dbReference type="GeneID" id="125775827"/>
<dbReference type="PANTHER" id="PTHR20898:SF0">
    <property type="entry name" value="DAEDALUS ON 3-RELATED"/>
    <property type="match status" value="1"/>
</dbReference>